<dbReference type="FunFam" id="2.170.270.10:FF:000037">
    <property type="entry name" value="Histone-lysine N-methyltransferase"/>
    <property type="match status" value="1"/>
</dbReference>
<dbReference type="InterPro" id="IPR050777">
    <property type="entry name" value="SET2_Histone-Lys_MeTrsfase"/>
</dbReference>
<feature type="compositionally biased region" description="Low complexity" evidence="9">
    <location>
        <begin position="276"/>
        <end position="293"/>
    </location>
</feature>
<keyword evidence="4" id="KW-0489">Methyltransferase</keyword>
<dbReference type="VEuPathDB" id="FungiDB:MFRU_009g00240"/>
<dbReference type="PROSITE" id="PS51215">
    <property type="entry name" value="AWS"/>
    <property type="match status" value="1"/>
</dbReference>
<dbReference type="Gene3D" id="2.170.270.10">
    <property type="entry name" value="SET domain"/>
    <property type="match status" value="1"/>
</dbReference>
<feature type="compositionally biased region" description="Polar residues" evidence="9">
    <location>
        <begin position="135"/>
        <end position="147"/>
    </location>
</feature>
<dbReference type="InterPro" id="IPR001214">
    <property type="entry name" value="SET_dom"/>
</dbReference>
<dbReference type="SUPFAM" id="SSF82199">
    <property type="entry name" value="SET domain"/>
    <property type="match status" value="1"/>
</dbReference>
<dbReference type="SMART" id="SM00570">
    <property type="entry name" value="AWS"/>
    <property type="match status" value="1"/>
</dbReference>
<gene>
    <name evidence="13" type="ORF">EYC84_006230</name>
</gene>
<dbReference type="Proteomes" id="UP000322873">
    <property type="component" value="Unassembled WGS sequence"/>
</dbReference>
<evidence type="ECO:0000313" key="14">
    <source>
        <dbReference type="Proteomes" id="UP000322873"/>
    </source>
</evidence>
<dbReference type="PROSITE" id="PS50868">
    <property type="entry name" value="POST_SET"/>
    <property type="match status" value="1"/>
</dbReference>
<feature type="region of interest" description="Disordered" evidence="9">
    <location>
        <begin position="185"/>
        <end position="208"/>
    </location>
</feature>
<dbReference type="GO" id="GO:0032259">
    <property type="term" value="P:methylation"/>
    <property type="evidence" value="ECO:0007669"/>
    <property type="project" value="UniProtKB-KW"/>
</dbReference>
<keyword evidence="14" id="KW-1185">Reference proteome</keyword>
<feature type="domain" description="SET" evidence="10">
    <location>
        <begin position="464"/>
        <end position="580"/>
    </location>
</feature>
<proteinExistence type="predicted"/>
<evidence type="ECO:0000256" key="6">
    <source>
        <dbReference type="ARBA" id="ARBA00022691"/>
    </source>
</evidence>
<sequence>MFSTLLDRMGASSRSSTKHEITRAPSSESINTAITVDDTSNLHSSSSTPPTSIGDNVSVTSASGKPEITTEDGSIAPEQTDRRSQRARAKVGTYNVKVLSGTAVHAPKKFLKNKGIPENESRRKTISGGELATALGSTNSSTDSAGKSGQKLVSEGIDALDLSWSVKKPPKSNIEINLVKSSKNTAKKDDFPRRKSLRSTPSEKAEGLTKKLSVLGKRGRQEMEGGLQKAKRELRNLADTKEFAKIETEPVVLEVWSNGKLVPKEPARKKKKAEETQAQALEPEPAKAPAKKVAQGRKEKTWLTKGLYAGQDAESLDWFKFSGNAKSAWKLTGKPNKALPLPLWNGQRLLHVGRDFKLPFDICAPLPPGQPKPTEWYKTSHNRFIGEAGTMWKKSSLFDSFFSKCICKPDTGCDEDCQNRIMLYECDDTNCGAGRDNCTNRAFAELFNRRKGNSFRKGGNKYEIGVEVIKTADRGYGVRSNRCFNANQIIVEYTGEIITEDECDRRMNEDYKDNECYYLMSFDQNMIIDATRGSIARFVNHSCKPNCRMVKWIVEGKPRMALFAGDNPIMTGDELTYDYNFDPFSAKNVQACRCGSDNCRGVLGPRPKDQKVTKATSIKEVVKAGIKAGKRKLQQMIGDEEDGDDFLTPKKRKTKAATGVKKSIATASANVASTVKKSVSSRLLNARQAVGSSKKTIKVNQTTAAAIKTYGKRQMKLSSSSASLTIVSPGKNPKTKKSTRRDSVTNSISRSMRSTRRSSVFDNANDSTIRVVTDADADADEED</sequence>
<evidence type="ECO:0000256" key="8">
    <source>
        <dbReference type="SAM" id="Coils"/>
    </source>
</evidence>
<feature type="region of interest" description="Disordered" evidence="9">
    <location>
        <begin position="1"/>
        <end position="92"/>
    </location>
</feature>
<dbReference type="Pfam" id="PF00856">
    <property type="entry name" value="SET"/>
    <property type="match status" value="1"/>
</dbReference>
<feature type="compositionally biased region" description="Polar residues" evidence="9">
    <location>
        <begin position="760"/>
        <end position="770"/>
    </location>
</feature>
<evidence type="ECO:0008006" key="15">
    <source>
        <dbReference type="Google" id="ProtNLM"/>
    </source>
</evidence>
<evidence type="ECO:0000256" key="4">
    <source>
        <dbReference type="ARBA" id="ARBA00022603"/>
    </source>
</evidence>
<accession>A0A5M9K2P6</accession>
<keyword evidence="7" id="KW-0539">Nucleus</keyword>
<keyword evidence="3" id="KW-0158">Chromosome</keyword>
<dbReference type="PROSITE" id="PS50280">
    <property type="entry name" value="SET"/>
    <property type="match status" value="1"/>
</dbReference>
<evidence type="ECO:0000259" key="12">
    <source>
        <dbReference type="PROSITE" id="PS51215"/>
    </source>
</evidence>
<evidence type="ECO:0000259" key="11">
    <source>
        <dbReference type="PROSITE" id="PS50868"/>
    </source>
</evidence>
<dbReference type="GO" id="GO:0005634">
    <property type="term" value="C:nucleus"/>
    <property type="evidence" value="ECO:0007669"/>
    <property type="project" value="UniProtKB-SubCell"/>
</dbReference>
<keyword evidence="6" id="KW-0949">S-adenosyl-L-methionine</keyword>
<dbReference type="InterPro" id="IPR046341">
    <property type="entry name" value="SET_dom_sf"/>
</dbReference>
<name>A0A5M9K2P6_MONFR</name>
<feature type="coiled-coil region" evidence="8">
    <location>
        <begin position="220"/>
        <end position="247"/>
    </location>
</feature>
<keyword evidence="5" id="KW-0808">Transferase</keyword>
<dbReference type="EMBL" id="VICG01000001">
    <property type="protein sequence ID" value="KAA8576068.1"/>
    <property type="molecule type" value="Genomic_DNA"/>
</dbReference>
<evidence type="ECO:0000256" key="9">
    <source>
        <dbReference type="SAM" id="MobiDB-lite"/>
    </source>
</evidence>
<comment type="caution">
    <text evidence="13">The sequence shown here is derived from an EMBL/GenBank/DDBJ whole genome shotgun (WGS) entry which is preliminary data.</text>
</comment>
<dbReference type="GO" id="GO:0042054">
    <property type="term" value="F:histone methyltransferase activity"/>
    <property type="evidence" value="ECO:0007669"/>
    <property type="project" value="InterPro"/>
</dbReference>
<feature type="domain" description="AWS" evidence="12">
    <location>
        <begin position="400"/>
        <end position="447"/>
    </location>
</feature>
<feature type="compositionally biased region" description="Polar residues" evidence="9">
    <location>
        <begin position="24"/>
        <end position="63"/>
    </location>
</feature>
<feature type="region of interest" description="Disordered" evidence="9">
    <location>
        <begin position="112"/>
        <end position="150"/>
    </location>
</feature>
<organism evidence="13 14">
    <name type="scientific">Monilinia fructicola</name>
    <name type="common">Brown rot fungus</name>
    <name type="synonym">Ciboria fructicola</name>
    <dbReference type="NCBI Taxonomy" id="38448"/>
    <lineage>
        <taxon>Eukaryota</taxon>
        <taxon>Fungi</taxon>
        <taxon>Dikarya</taxon>
        <taxon>Ascomycota</taxon>
        <taxon>Pezizomycotina</taxon>
        <taxon>Leotiomycetes</taxon>
        <taxon>Helotiales</taxon>
        <taxon>Sclerotiniaceae</taxon>
        <taxon>Monilinia</taxon>
    </lineage>
</organism>
<evidence type="ECO:0000313" key="13">
    <source>
        <dbReference type="EMBL" id="KAA8576068.1"/>
    </source>
</evidence>
<keyword evidence="8" id="KW-0175">Coiled coil</keyword>
<dbReference type="SMART" id="SM00508">
    <property type="entry name" value="PostSET"/>
    <property type="match status" value="1"/>
</dbReference>
<reference evidence="13 14" key="1">
    <citation type="submission" date="2019-06" db="EMBL/GenBank/DDBJ databases">
        <title>Genome Sequence of the Brown Rot Fungal Pathogen Monilinia fructicola.</title>
        <authorList>
            <person name="De Miccolis Angelini R.M."/>
            <person name="Landi L."/>
            <person name="Abate D."/>
            <person name="Pollastro S."/>
            <person name="Romanazzi G."/>
            <person name="Faretra F."/>
        </authorList>
    </citation>
    <scope>NUCLEOTIDE SEQUENCE [LARGE SCALE GENOMIC DNA]</scope>
    <source>
        <strain evidence="13 14">Mfrc123</strain>
    </source>
</reference>
<evidence type="ECO:0000259" key="10">
    <source>
        <dbReference type="PROSITE" id="PS50280"/>
    </source>
</evidence>
<evidence type="ECO:0000256" key="5">
    <source>
        <dbReference type="ARBA" id="ARBA00022679"/>
    </source>
</evidence>
<dbReference type="InterPro" id="IPR003616">
    <property type="entry name" value="Post-SET_dom"/>
</dbReference>
<evidence type="ECO:0000256" key="7">
    <source>
        <dbReference type="ARBA" id="ARBA00023242"/>
    </source>
</evidence>
<dbReference type="AlphaFoldDB" id="A0A5M9K2P6"/>
<dbReference type="PANTHER" id="PTHR22884">
    <property type="entry name" value="SET DOMAIN PROTEINS"/>
    <property type="match status" value="1"/>
</dbReference>
<feature type="region of interest" description="Disordered" evidence="9">
    <location>
        <begin position="264"/>
        <end position="296"/>
    </location>
</feature>
<dbReference type="GO" id="GO:0005694">
    <property type="term" value="C:chromosome"/>
    <property type="evidence" value="ECO:0007669"/>
    <property type="project" value="UniProtKB-SubCell"/>
</dbReference>
<evidence type="ECO:0000256" key="2">
    <source>
        <dbReference type="ARBA" id="ARBA00004286"/>
    </source>
</evidence>
<dbReference type="InterPro" id="IPR006560">
    <property type="entry name" value="AWS_dom"/>
</dbReference>
<dbReference type="Pfam" id="PF17907">
    <property type="entry name" value="AWS"/>
    <property type="match status" value="1"/>
</dbReference>
<comment type="subcellular location">
    <subcellularLocation>
        <location evidence="2">Chromosome</location>
    </subcellularLocation>
    <subcellularLocation>
        <location evidence="1">Nucleus</location>
    </subcellularLocation>
</comment>
<feature type="region of interest" description="Disordered" evidence="9">
    <location>
        <begin position="719"/>
        <end position="783"/>
    </location>
</feature>
<evidence type="ECO:0000256" key="3">
    <source>
        <dbReference type="ARBA" id="ARBA00022454"/>
    </source>
</evidence>
<dbReference type="SMART" id="SM00317">
    <property type="entry name" value="SET"/>
    <property type="match status" value="1"/>
</dbReference>
<feature type="domain" description="Post-SET" evidence="11">
    <location>
        <begin position="588"/>
        <end position="604"/>
    </location>
</feature>
<protein>
    <recommendedName>
        <fullName evidence="15">Histone-lysine N-methyltransferase</fullName>
    </recommendedName>
</protein>
<evidence type="ECO:0000256" key="1">
    <source>
        <dbReference type="ARBA" id="ARBA00004123"/>
    </source>
</evidence>